<organism evidence="2 3">
    <name type="scientific">Alcaligenes faecalis</name>
    <dbReference type="NCBI Taxonomy" id="511"/>
    <lineage>
        <taxon>Bacteria</taxon>
        <taxon>Pseudomonadati</taxon>
        <taxon>Pseudomonadota</taxon>
        <taxon>Betaproteobacteria</taxon>
        <taxon>Burkholderiales</taxon>
        <taxon>Alcaligenaceae</taxon>
        <taxon>Alcaligenes</taxon>
    </lineage>
</organism>
<dbReference type="EMBL" id="QEXO01000002">
    <property type="protein sequence ID" value="PWE14940.1"/>
    <property type="molecule type" value="Genomic_DNA"/>
</dbReference>
<dbReference type="PANTHER" id="PTHR48207:SF4">
    <property type="entry name" value="BLL6097 PROTEIN"/>
    <property type="match status" value="1"/>
</dbReference>
<name>A0A2U2BLQ2_ALCFA</name>
<comment type="caution">
    <text evidence="2">The sequence shown here is derived from an EMBL/GenBank/DDBJ whole genome shotgun (WGS) entry which is preliminary data.</text>
</comment>
<proteinExistence type="predicted"/>
<accession>A0A2U2BLQ2</accession>
<dbReference type="SUPFAM" id="SSF89796">
    <property type="entry name" value="CoA-transferase family III (CaiB/BaiF)"/>
    <property type="match status" value="1"/>
</dbReference>
<dbReference type="PANTHER" id="PTHR48207">
    <property type="entry name" value="SUCCINATE--HYDROXYMETHYLGLUTARATE COA-TRANSFERASE"/>
    <property type="match status" value="1"/>
</dbReference>
<dbReference type="RefSeq" id="WP_109088970.1">
    <property type="nucleotide sequence ID" value="NZ_QEXO01000002.1"/>
</dbReference>
<dbReference type="GO" id="GO:0008410">
    <property type="term" value="F:CoA-transferase activity"/>
    <property type="evidence" value="ECO:0007669"/>
    <property type="project" value="TreeGrafter"/>
</dbReference>
<dbReference type="AlphaFoldDB" id="A0A2U2BLQ2"/>
<dbReference type="InterPro" id="IPR023606">
    <property type="entry name" value="CoA-Trfase_III_dom_1_sf"/>
</dbReference>
<dbReference type="InterPro" id="IPR050483">
    <property type="entry name" value="CoA-transferase_III_domain"/>
</dbReference>
<evidence type="ECO:0000256" key="1">
    <source>
        <dbReference type="ARBA" id="ARBA00022679"/>
    </source>
</evidence>
<dbReference type="Gene3D" id="3.30.1540.10">
    <property type="entry name" value="formyl-coa transferase, domain 3"/>
    <property type="match status" value="1"/>
</dbReference>
<dbReference type="InterPro" id="IPR003673">
    <property type="entry name" value="CoA-Trfase_fam_III"/>
</dbReference>
<evidence type="ECO:0000313" key="2">
    <source>
        <dbReference type="EMBL" id="PWE14940.1"/>
    </source>
</evidence>
<dbReference type="Pfam" id="PF02515">
    <property type="entry name" value="CoA_transf_3"/>
    <property type="match status" value="1"/>
</dbReference>
<reference evidence="2 3" key="1">
    <citation type="submission" date="2018-05" db="EMBL/GenBank/DDBJ databases">
        <title>Genome Sequence of an Efficient Indole-Degrading Bacterium, Alcaligenes sp.YBY.</title>
        <authorList>
            <person name="Yang B."/>
        </authorList>
    </citation>
    <scope>NUCLEOTIDE SEQUENCE [LARGE SCALE GENOMIC DNA]</scope>
    <source>
        <strain evidence="2 3">YBY</strain>
    </source>
</reference>
<dbReference type="Gene3D" id="3.40.50.10540">
    <property type="entry name" value="Crotonobetainyl-coa:carnitine coa-transferase, domain 1"/>
    <property type="match status" value="1"/>
</dbReference>
<reference evidence="2 3" key="2">
    <citation type="submission" date="2018-05" db="EMBL/GenBank/DDBJ databases">
        <authorList>
            <person name="Lanie J.A."/>
            <person name="Ng W.-L."/>
            <person name="Kazmierczak K.M."/>
            <person name="Andrzejewski T.M."/>
            <person name="Davidsen T.M."/>
            <person name="Wayne K.J."/>
            <person name="Tettelin H."/>
            <person name="Glass J.I."/>
            <person name="Rusch D."/>
            <person name="Podicherti R."/>
            <person name="Tsui H.-C.T."/>
            <person name="Winkler M.E."/>
        </authorList>
    </citation>
    <scope>NUCLEOTIDE SEQUENCE [LARGE SCALE GENOMIC DNA]</scope>
    <source>
        <strain evidence="2 3">YBY</strain>
    </source>
</reference>
<gene>
    <name evidence="2" type="ORF">DF183_09680</name>
</gene>
<dbReference type="Proteomes" id="UP000245216">
    <property type="component" value="Unassembled WGS sequence"/>
</dbReference>
<evidence type="ECO:0000313" key="3">
    <source>
        <dbReference type="Proteomes" id="UP000245216"/>
    </source>
</evidence>
<protein>
    <submittedName>
        <fullName evidence="2">CoA transferase</fullName>
    </submittedName>
</protein>
<dbReference type="InterPro" id="IPR044855">
    <property type="entry name" value="CoA-Trfase_III_dom3_sf"/>
</dbReference>
<keyword evidence="1 2" id="KW-0808">Transferase</keyword>
<sequence>MTEHKKDNVGPLSGIRILDLSSVVMGPFATQILADLGADVIKVESPSGDTMRAVGPMRNAAMGALFLHLNRNKRSVVLDLKTPAGQEACLQLIRESDVLLYNLRPAAMARLGLDYERVTAANPAIVYVGAYGFGEDGPYAGRPAYDDLIQGMTGLGHLYQQQSGDVPRYTPLTLCDRTVGLHVAVAVLAGVIEARQSGHGQAIEIPMFEAMAHFVLGDHLGGHSFEPALGPTGYARLLAKERKPYQTSDGFLVLLIYNDKHWTNFFSLIDQPELQQDPRFSSHSARAIHIGEVYDFVASQIKQKDTAYWLHALRQVDIPAAPLYSIEQLIDDVHLQAVQHLQHMEHPTEGPICTPSPLGKYSRTPLSIRRHAPSLGEHTAQVLAELGYSEQDIQAMLTSVHPSPREQIV</sequence>